<evidence type="ECO:0000313" key="2">
    <source>
        <dbReference type="Proteomes" id="UP001060215"/>
    </source>
</evidence>
<comment type="caution">
    <text evidence="1">The sequence shown here is derived from an EMBL/GenBank/DDBJ whole genome shotgun (WGS) entry which is preliminary data.</text>
</comment>
<evidence type="ECO:0000313" key="1">
    <source>
        <dbReference type="EMBL" id="KAI8023703.1"/>
    </source>
</evidence>
<accession>A0ACC0IDP9</accession>
<name>A0ACC0IDP9_9ERIC</name>
<dbReference type="Proteomes" id="UP001060215">
    <property type="component" value="Chromosome 6"/>
</dbReference>
<keyword evidence="2" id="KW-1185">Reference proteome</keyword>
<sequence>MRKIRRRGTLMRDSQIGLNVTALDPSTVASEVCCQVVGWPPLRAHRINSMVNQTKLPATEEFQSTVEKTKSKNGVVDMTNSGIHENKNNVKEKRQLKTALIVKVNMDGIPIGRKVYLNAHKHWRICSVDPPQLSV</sequence>
<gene>
    <name evidence="1" type="ORF">LOK49_LG03G02812</name>
</gene>
<organism evidence="1 2">
    <name type="scientific">Camellia lanceoleosa</name>
    <dbReference type="NCBI Taxonomy" id="1840588"/>
    <lineage>
        <taxon>Eukaryota</taxon>
        <taxon>Viridiplantae</taxon>
        <taxon>Streptophyta</taxon>
        <taxon>Embryophyta</taxon>
        <taxon>Tracheophyta</taxon>
        <taxon>Spermatophyta</taxon>
        <taxon>Magnoliopsida</taxon>
        <taxon>eudicotyledons</taxon>
        <taxon>Gunneridae</taxon>
        <taxon>Pentapetalae</taxon>
        <taxon>asterids</taxon>
        <taxon>Ericales</taxon>
        <taxon>Theaceae</taxon>
        <taxon>Camellia</taxon>
    </lineage>
</organism>
<protein>
    <submittedName>
        <fullName evidence="1">Auxin-responsive protein IAA11</fullName>
    </submittedName>
</protein>
<dbReference type="EMBL" id="CM045763">
    <property type="protein sequence ID" value="KAI8023703.1"/>
    <property type="molecule type" value="Genomic_DNA"/>
</dbReference>
<reference evidence="1 2" key="1">
    <citation type="journal article" date="2022" name="Plant J.">
        <title>Chromosome-level genome of Camellia lanceoleosa provides a valuable resource for understanding genome evolution and self-incompatibility.</title>
        <authorList>
            <person name="Gong W."/>
            <person name="Xiao S."/>
            <person name="Wang L."/>
            <person name="Liao Z."/>
            <person name="Chang Y."/>
            <person name="Mo W."/>
            <person name="Hu G."/>
            <person name="Li W."/>
            <person name="Zhao G."/>
            <person name="Zhu H."/>
            <person name="Hu X."/>
            <person name="Ji K."/>
            <person name="Xiang X."/>
            <person name="Song Q."/>
            <person name="Yuan D."/>
            <person name="Jin S."/>
            <person name="Zhang L."/>
        </authorList>
    </citation>
    <scope>NUCLEOTIDE SEQUENCE [LARGE SCALE GENOMIC DNA]</scope>
    <source>
        <strain evidence="1">SQ_2022a</strain>
    </source>
</reference>
<proteinExistence type="predicted"/>